<dbReference type="Pfam" id="PF18962">
    <property type="entry name" value="Por_Secre_tail"/>
    <property type="match status" value="1"/>
</dbReference>
<feature type="domain" description="Secretion system C-terminal sorting" evidence="2">
    <location>
        <begin position="470"/>
        <end position="529"/>
    </location>
</feature>
<evidence type="ECO:0000313" key="3">
    <source>
        <dbReference type="EMBL" id="AWI25434.1"/>
    </source>
</evidence>
<proteinExistence type="predicted"/>
<keyword evidence="1" id="KW-0732">Signal</keyword>
<dbReference type="SUPFAM" id="SSF101898">
    <property type="entry name" value="NHL repeat"/>
    <property type="match status" value="1"/>
</dbReference>
<dbReference type="NCBIfam" id="TIGR04183">
    <property type="entry name" value="Por_Secre_tail"/>
    <property type="match status" value="1"/>
</dbReference>
<dbReference type="Proteomes" id="UP000244937">
    <property type="component" value="Chromosome"/>
</dbReference>
<evidence type="ECO:0000313" key="4">
    <source>
        <dbReference type="Proteomes" id="UP000244937"/>
    </source>
</evidence>
<name>A0A2S1SG93_9FLAO</name>
<evidence type="ECO:0000256" key="1">
    <source>
        <dbReference type="ARBA" id="ARBA00022729"/>
    </source>
</evidence>
<dbReference type="SUPFAM" id="SSF63829">
    <property type="entry name" value="Calcium-dependent phosphotriesterase"/>
    <property type="match status" value="1"/>
</dbReference>
<dbReference type="KEGG" id="fpal:HYN49_05705"/>
<dbReference type="PANTHER" id="PTHR35580:SF1">
    <property type="entry name" value="PHYTASE-LIKE DOMAIN-CONTAINING PROTEIN"/>
    <property type="match status" value="1"/>
</dbReference>
<dbReference type="PANTHER" id="PTHR35580">
    <property type="entry name" value="CELL SURFACE GLYCOPROTEIN (S-LAYER PROTEIN)-LIKE PROTEIN"/>
    <property type="match status" value="1"/>
</dbReference>
<protein>
    <recommendedName>
        <fullName evidence="2">Secretion system C-terminal sorting domain-containing protein</fullName>
    </recommendedName>
</protein>
<dbReference type="InterPro" id="IPR052918">
    <property type="entry name" value="Motility_Chemotaxis_Reg"/>
</dbReference>
<dbReference type="AlphaFoldDB" id="A0A2S1SG93"/>
<reference evidence="3 4" key="1">
    <citation type="submission" date="2018-05" db="EMBL/GenBank/DDBJ databases">
        <title>Genome sequencing of Flavobacterium sp. HYN0049.</title>
        <authorList>
            <person name="Yi H."/>
            <person name="Baek C."/>
        </authorList>
    </citation>
    <scope>NUCLEOTIDE SEQUENCE [LARGE SCALE GENOMIC DNA]</scope>
    <source>
        <strain evidence="3 4">HYN0049</strain>
    </source>
</reference>
<dbReference type="EMBL" id="CP029187">
    <property type="protein sequence ID" value="AWI25434.1"/>
    <property type="molecule type" value="Genomic_DNA"/>
</dbReference>
<dbReference type="InterPro" id="IPR026444">
    <property type="entry name" value="Secre_tail"/>
</dbReference>
<dbReference type="OrthoDB" id="9811934at2"/>
<keyword evidence="4" id="KW-1185">Reference proteome</keyword>
<dbReference type="InterPro" id="IPR011042">
    <property type="entry name" value="6-blade_b-propeller_TolB-like"/>
</dbReference>
<gene>
    <name evidence="3" type="ORF">HYN49_05705</name>
</gene>
<evidence type="ECO:0000259" key="2">
    <source>
        <dbReference type="Pfam" id="PF18962"/>
    </source>
</evidence>
<dbReference type="Gene3D" id="2.120.10.30">
    <property type="entry name" value="TolB, C-terminal domain"/>
    <property type="match status" value="2"/>
</dbReference>
<sequence length="539" mass="58026">MNKRIFFLLLFVNAINAQSIHWEWAKNFGSSYLDNAASLALDSDNSVYVTGNYFGPSMNIGTVTLTTTGGNSDFFIAKYDAGGNVIWARSAGGTENEYGVSVAVDADDNIYATGWSHSDSMTFGSITISGSTFVVKYDPSGNVIWAKGFGGNESHSTAVRTDILGNVFILGNFSGTDIAFGTATLSGYEDIYLMKFDTNGNTLLAKAFGSAALENGQSLEVNSLGNIFITGYFCSPTVSIDSVTISNTIGNNGYGDAFLLKLDPSGNALWGKAVGGGSPFWERGFGITSDDNDNAYAIVEYCSPTVNVDGTILNNISNFGNHNTFIVKYDTNGALNWIKDFGLSQNHGFGITVDHDGNVYAASNFGGTINLEGAAIDFAGGYDIFITKYNSQGVLQWATGVGGITWDYADDIAVNDTNDVFVTGSTVDDGTAFGDNVLINPGEVNLYVAKLTQTDNLNMEHDLYDNTIKLFPNPCRNDITVAGIKTKTTLRLYDETGKFLFSRETEGNAELDMSSLNTGVYFMSIQSGKMLEFRRILKE</sequence>
<organism evidence="3 4">
    <name type="scientific">Flavobacterium pallidum</name>
    <dbReference type="NCBI Taxonomy" id="2172098"/>
    <lineage>
        <taxon>Bacteria</taxon>
        <taxon>Pseudomonadati</taxon>
        <taxon>Bacteroidota</taxon>
        <taxon>Flavobacteriia</taxon>
        <taxon>Flavobacteriales</taxon>
        <taxon>Flavobacteriaceae</taxon>
        <taxon>Flavobacterium</taxon>
    </lineage>
</organism>
<dbReference type="RefSeq" id="WP_108903224.1">
    <property type="nucleotide sequence ID" value="NZ_CP029187.1"/>
</dbReference>
<accession>A0A2S1SG93</accession>